<evidence type="ECO:0000313" key="3">
    <source>
        <dbReference type="Proteomes" id="UP000886523"/>
    </source>
</evidence>
<evidence type="ECO:0000313" key="2">
    <source>
        <dbReference type="EMBL" id="KAF9505125.1"/>
    </source>
</evidence>
<name>A0A9P6AGY0_9AGAM</name>
<comment type="caution">
    <text evidence="2">The sequence shown here is derived from an EMBL/GenBank/DDBJ whole genome shotgun (WGS) entry which is preliminary data.</text>
</comment>
<protein>
    <submittedName>
        <fullName evidence="2">Uncharacterized protein</fullName>
    </submittedName>
</protein>
<dbReference type="Proteomes" id="UP000886523">
    <property type="component" value="Unassembled WGS sequence"/>
</dbReference>
<dbReference type="EMBL" id="MU129173">
    <property type="protein sequence ID" value="KAF9505125.1"/>
    <property type="molecule type" value="Genomic_DNA"/>
</dbReference>
<feature type="region of interest" description="Disordered" evidence="1">
    <location>
        <begin position="1"/>
        <end position="38"/>
    </location>
</feature>
<proteinExistence type="predicted"/>
<accession>A0A9P6AGY0</accession>
<gene>
    <name evidence="2" type="ORF">BS47DRAFT_1368310</name>
</gene>
<organism evidence="2 3">
    <name type="scientific">Hydnum rufescens UP504</name>
    <dbReference type="NCBI Taxonomy" id="1448309"/>
    <lineage>
        <taxon>Eukaryota</taxon>
        <taxon>Fungi</taxon>
        <taxon>Dikarya</taxon>
        <taxon>Basidiomycota</taxon>
        <taxon>Agaricomycotina</taxon>
        <taxon>Agaricomycetes</taxon>
        <taxon>Cantharellales</taxon>
        <taxon>Hydnaceae</taxon>
        <taxon>Hydnum</taxon>
    </lineage>
</organism>
<feature type="compositionally biased region" description="Polar residues" evidence="1">
    <location>
        <begin position="1"/>
        <end position="11"/>
    </location>
</feature>
<evidence type="ECO:0000256" key="1">
    <source>
        <dbReference type="SAM" id="MobiDB-lite"/>
    </source>
</evidence>
<dbReference type="AlphaFoldDB" id="A0A9P6AGY0"/>
<keyword evidence="3" id="KW-1185">Reference proteome</keyword>
<reference evidence="2" key="1">
    <citation type="journal article" date="2020" name="Nat. Commun.">
        <title>Large-scale genome sequencing of mycorrhizal fungi provides insights into the early evolution of symbiotic traits.</title>
        <authorList>
            <person name="Miyauchi S."/>
            <person name="Kiss E."/>
            <person name="Kuo A."/>
            <person name="Drula E."/>
            <person name="Kohler A."/>
            <person name="Sanchez-Garcia M."/>
            <person name="Morin E."/>
            <person name="Andreopoulos B."/>
            <person name="Barry K.W."/>
            <person name="Bonito G."/>
            <person name="Buee M."/>
            <person name="Carver A."/>
            <person name="Chen C."/>
            <person name="Cichocki N."/>
            <person name="Clum A."/>
            <person name="Culley D."/>
            <person name="Crous P.W."/>
            <person name="Fauchery L."/>
            <person name="Girlanda M."/>
            <person name="Hayes R.D."/>
            <person name="Keri Z."/>
            <person name="LaButti K."/>
            <person name="Lipzen A."/>
            <person name="Lombard V."/>
            <person name="Magnuson J."/>
            <person name="Maillard F."/>
            <person name="Murat C."/>
            <person name="Nolan M."/>
            <person name="Ohm R.A."/>
            <person name="Pangilinan J."/>
            <person name="Pereira M.F."/>
            <person name="Perotto S."/>
            <person name="Peter M."/>
            <person name="Pfister S."/>
            <person name="Riley R."/>
            <person name="Sitrit Y."/>
            <person name="Stielow J.B."/>
            <person name="Szollosi G."/>
            <person name="Zifcakova L."/>
            <person name="Stursova M."/>
            <person name="Spatafora J.W."/>
            <person name="Tedersoo L."/>
            <person name="Vaario L.M."/>
            <person name="Yamada A."/>
            <person name="Yan M."/>
            <person name="Wang P."/>
            <person name="Xu J."/>
            <person name="Bruns T."/>
            <person name="Baldrian P."/>
            <person name="Vilgalys R."/>
            <person name="Dunand C."/>
            <person name="Henrissat B."/>
            <person name="Grigoriev I.V."/>
            <person name="Hibbett D."/>
            <person name="Nagy L.G."/>
            <person name="Martin F.M."/>
        </authorList>
    </citation>
    <scope>NUCLEOTIDE SEQUENCE</scope>
    <source>
        <strain evidence="2">UP504</strain>
    </source>
</reference>
<sequence length="154" mass="17071">MGPRRNNSNRAPISVGQRAERGTSLETSQNFHGSARYTRAGKRTAIGDMESEMSKMHYVGNAQWSGDEVAADALKKRVVKKSIYMPEEQRPPVDSINPERFGTTSCMLEKQSMQVERVRALDGAPGCQGGVALKECIPNSGKWQESSYFRIMSV</sequence>